<evidence type="ECO:0000313" key="1">
    <source>
        <dbReference type="EMBL" id="MCI94596.1"/>
    </source>
</evidence>
<protein>
    <submittedName>
        <fullName evidence="1">Ethylene-overproduction protein 1-like</fullName>
    </submittedName>
</protein>
<sequence length="51" mass="5534">MQHNIFTTMRSLKIMDGCKGSQVFAVHRPSSGGGSGGIGEKLLQQLHDHIK</sequence>
<dbReference type="Proteomes" id="UP000265520">
    <property type="component" value="Unassembled WGS sequence"/>
</dbReference>
<keyword evidence="2" id="KW-1185">Reference proteome</keyword>
<reference evidence="1 2" key="1">
    <citation type="journal article" date="2018" name="Front. Plant Sci.">
        <title>Red Clover (Trifolium pratense) and Zigzag Clover (T. medium) - A Picture of Genomic Similarities and Differences.</title>
        <authorList>
            <person name="Dluhosova J."/>
            <person name="Istvanek J."/>
            <person name="Nedelnik J."/>
            <person name="Repkova J."/>
        </authorList>
    </citation>
    <scope>NUCLEOTIDE SEQUENCE [LARGE SCALE GENOMIC DNA]</scope>
    <source>
        <strain evidence="2">cv. 10/8</strain>
        <tissue evidence="1">Leaf</tissue>
    </source>
</reference>
<accession>A0A392W2E0</accession>
<organism evidence="1 2">
    <name type="scientific">Trifolium medium</name>
    <dbReference type="NCBI Taxonomy" id="97028"/>
    <lineage>
        <taxon>Eukaryota</taxon>
        <taxon>Viridiplantae</taxon>
        <taxon>Streptophyta</taxon>
        <taxon>Embryophyta</taxon>
        <taxon>Tracheophyta</taxon>
        <taxon>Spermatophyta</taxon>
        <taxon>Magnoliopsida</taxon>
        <taxon>eudicotyledons</taxon>
        <taxon>Gunneridae</taxon>
        <taxon>Pentapetalae</taxon>
        <taxon>rosids</taxon>
        <taxon>fabids</taxon>
        <taxon>Fabales</taxon>
        <taxon>Fabaceae</taxon>
        <taxon>Papilionoideae</taxon>
        <taxon>50 kb inversion clade</taxon>
        <taxon>NPAAA clade</taxon>
        <taxon>Hologalegina</taxon>
        <taxon>IRL clade</taxon>
        <taxon>Trifolieae</taxon>
        <taxon>Trifolium</taxon>
    </lineage>
</organism>
<proteinExistence type="predicted"/>
<name>A0A392W2E0_9FABA</name>
<comment type="caution">
    <text evidence="1">The sequence shown here is derived from an EMBL/GenBank/DDBJ whole genome shotgun (WGS) entry which is preliminary data.</text>
</comment>
<dbReference type="EMBL" id="LXQA011360840">
    <property type="protein sequence ID" value="MCI94596.1"/>
    <property type="molecule type" value="Genomic_DNA"/>
</dbReference>
<evidence type="ECO:0000313" key="2">
    <source>
        <dbReference type="Proteomes" id="UP000265520"/>
    </source>
</evidence>
<feature type="non-terminal residue" evidence="1">
    <location>
        <position position="51"/>
    </location>
</feature>
<dbReference type="AlphaFoldDB" id="A0A392W2E0"/>